<feature type="region of interest" description="Disordered" evidence="5">
    <location>
        <begin position="316"/>
        <end position="386"/>
    </location>
</feature>
<dbReference type="PROSITE" id="PS50002">
    <property type="entry name" value="SH3"/>
    <property type="match status" value="3"/>
</dbReference>
<dbReference type="Pfam" id="PF14604">
    <property type="entry name" value="SH3_9"/>
    <property type="match status" value="1"/>
</dbReference>
<evidence type="ECO:0000256" key="4">
    <source>
        <dbReference type="PROSITE-ProRule" id="PRU00192"/>
    </source>
</evidence>
<dbReference type="InterPro" id="IPR001452">
    <property type="entry name" value="SH3_domain"/>
</dbReference>
<keyword evidence="8" id="KW-1185">Reference proteome</keyword>
<feature type="region of interest" description="Disordered" evidence="5">
    <location>
        <begin position="865"/>
        <end position="893"/>
    </location>
</feature>
<dbReference type="CDD" id="cd11922">
    <property type="entry name" value="SH3_Sorbs1_2"/>
    <property type="match status" value="1"/>
</dbReference>
<protein>
    <submittedName>
        <fullName evidence="9">Sorbin and SH3 domain-containing protein 1 isoform X29</fullName>
    </submittedName>
</protein>
<dbReference type="Proteomes" id="UP001652583">
    <property type="component" value="Chromosome D2"/>
</dbReference>
<feature type="compositionally biased region" description="Polar residues" evidence="5">
    <location>
        <begin position="140"/>
        <end position="157"/>
    </location>
</feature>
<dbReference type="InterPro" id="IPR003127">
    <property type="entry name" value="SoHo_dom"/>
</dbReference>
<gene>
    <name evidence="9" type="primary">SORBS1</name>
</gene>
<feature type="domain" description="SH3" evidence="6">
    <location>
        <begin position="715"/>
        <end position="774"/>
    </location>
</feature>
<dbReference type="PANTHER" id="PTHR14167:SF64">
    <property type="entry name" value="SORBIN AND SH3 DOMAIN-CONTAINING PROTEIN 1"/>
    <property type="match status" value="1"/>
</dbReference>
<dbReference type="InterPro" id="IPR035610">
    <property type="entry name" value="SORBS1_SH3_1"/>
</dbReference>
<organism evidence="8 9">
    <name type="scientific">Acinonyx jubatus</name>
    <name type="common">Cheetah</name>
    <dbReference type="NCBI Taxonomy" id="32536"/>
    <lineage>
        <taxon>Eukaryota</taxon>
        <taxon>Metazoa</taxon>
        <taxon>Chordata</taxon>
        <taxon>Craniata</taxon>
        <taxon>Vertebrata</taxon>
        <taxon>Euteleostomi</taxon>
        <taxon>Mammalia</taxon>
        <taxon>Eutheria</taxon>
        <taxon>Laurasiatheria</taxon>
        <taxon>Carnivora</taxon>
        <taxon>Feliformia</taxon>
        <taxon>Felidae</taxon>
        <taxon>Felinae</taxon>
        <taxon>Acinonyx</taxon>
    </lineage>
</organism>
<evidence type="ECO:0000259" key="7">
    <source>
        <dbReference type="PROSITE" id="PS50831"/>
    </source>
</evidence>
<dbReference type="Pfam" id="PF07653">
    <property type="entry name" value="SH3_2"/>
    <property type="match status" value="1"/>
</dbReference>
<feature type="compositionally biased region" description="Low complexity" evidence="5">
    <location>
        <begin position="77"/>
        <end position="94"/>
    </location>
</feature>
<dbReference type="PROSITE" id="PS50831">
    <property type="entry name" value="SOHO"/>
    <property type="match status" value="1"/>
</dbReference>
<evidence type="ECO:0000256" key="1">
    <source>
        <dbReference type="ARBA" id="ARBA00004282"/>
    </source>
</evidence>
<feature type="region of interest" description="Disordered" evidence="5">
    <location>
        <begin position="404"/>
        <end position="520"/>
    </location>
</feature>
<dbReference type="SMART" id="SM00459">
    <property type="entry name" value="Sorb"/>
    <property type="match status" value="1"/>
</dbReference>
<keyword evidence="3" id="KW-0965">Cell junction</keyword>
<dbReference type="SMART" id="SM00326">
    <property type="entry name" value="SH3"/>
    <property type="match status" value="3"/>
</dbReference>
<feature type="compositionally biased region" description="Polar residues" evidence="5">
    <location>
        <begin position="115"/>
        <end position="129"/>
    </location>
</feature>
<dbReference type="PANTHER" id="PTHR14167">
    <property type="entry name" value="SH3 DOMAIN-CONTAINING"/>
    <property type="match status" value="1"/>
</dbReference>
<dbReference type="InterPro" id="IPR050384">
    <property type="entry name" value="Endophilin_SH3RF"/>
</dbReference>
<feature type="compositionally biased region" description="Pro residues" evidence="5">
    <location>
        <begin position="229"/>
        <end position="251"/>
    </location>
</feature>
<evidence type="ECO:0000256" key="2">
    <source>
        <dbReference type="ARBA" id="ARBA00022443"/>
    </source>
</evidence>
<feature type="compositionally biased region" description="Low complexity" evidence="5">
    <location>
        <begin position="865"/>
        <end position="885"/>
    </location>
</feature>
<dbReference type="RefSeq" id="XP_053063918.1">
    <property type="nucleotide sequence ID" value="XM_053207943.1"/>
</dbReference>
<name>A0ABM3NWW4_ACIJB</name>
<feature type="domain" description="SH3" evidence="6">
    <location>
        <begin position="789"/>
        <end position="850"/>
    </location>
</feature>
<feature type="region of interest" description="Disordered" evidence="5">
    <location>
        <begin position="172"/>
        <end position="302"/>
    </location>
</feature>
<dbReference type="Pfam" id="PF00018">
    <property type="entry name" value="SH3_1"/>
    <property type="match status" value="1"/>
</dbReference>
<dbReference type="CDD" id="cd11919">
    <property type="entry name" value="SH3_Sorbs1_1"/>
    <property type="match status" value="1"/>
</dbReference>
<dbReference type="CDD" id="cd11916">
    <property type="entry name" value="SH3_Sorbs1_3"/>
    <property type="match status" value="1"/>
</dbReference>
<feature type="compositionally biased region" description="Polar residues" evidence="5">
    <location>
        <begin position="265"/>
        <end position="302"/>
    </location>
</feature>
<feature type="region of interest" description="Disordered" evidence="5">
    <location>
        <begin position="615"/>
        <end position="639"/>
    </location>
</feature>
<dbReference type="SUPFAM" id="SSF50044">
    <property type="entry name" value="SH3-domain"/>
    <property type="match status" value="3"/>
</dbReference>
<dbReference type="Gene3D" id="2.30.30.40">
    <property type="entry name" value="SH3 Domains"/>
    <property type="match status" value="3"/>
</dbReference>
<feature type="domain" description="SH3" evidence="6">
    <location>
        <begin position="895"/>
        <end position="956"/>
    </location>
</feature>
<keyword evidence="2 4" id="KW-0728">SH3 domain</keyword>
<dbReference type="InterPro" id="IPR035606">
    <property type="entry name" value="SORBS1_SH3"/>
</dbReference>
<feature type="region of interest" description="Disordered" evidence="5">
    <location>
        <begin position="50"/>
        <end position="159"/>
    </location>
</feature>
<dbReference type="PRINTS" id="PR00452">
    <property type="entry name" value="SH3DOMAIN"/>
</dbReference>
<evidence type="ECO:0000256" key="5">
    <source>
        <dbReference type="SAM" id="MobiDB-lite"/>
    </source>
</evidence>
<feature type="compositionally biased region" description="Basic and acidic residues" evidence="5">
    <location>
        <begin position="353"/>
        <end position="364"/>
    </location>
</feature>
<comment type="subcellular location">
    <subcellularLocation>
        <location evidence="1">Cell junction</location>
    </subcellularLocation>
</comment>
<reference evidence="9" key="1">
    <citation type="submission" date="2025-08" db="UniProtKB">
        <authorList>
            <consortium name="RefSeq"/>
        </authorList>
    </citation>
    <scope>IDENTIFICATION</scope>
    <source>
        <tissue evidence="9">Blood</tissue>
    </source>
</reference>
<feature type="domain" description="SoHo" evidence="7">
    <location>
        <begin position="365"/>
        <end position="447"/>
    </location>
</feature>
<feature type="region of interest" description="Disordered" evidence="5">
    <location>
        <begin position="1"/>
        <end position="32"/>
    </location>
</feature>
<evidence type="ECO:0000256" key="3">
    <source>
        <dbReference type="ARBA" id="ARBA00022949"/>
    </source>
</evidence>
<sequence>MSSECDVGVSKAVVNGLAPGSNGQDKATADPLRARSISAVKIIPVKTVKSSSGLVLPPDMDPTKICTGKGAVTLRASSSYREVPSSSPTSPQETPQHESKPVLDSENPSADEWRLSSNADANGNAQPSSLAAKGYRSVHPNLSSDKPQDTTLSSSAQPEIIVVPLYLVNTDRGQEGTARTPASLGPLGPPSPATAPAGSPLTFPTLDDFIPPRLQRRPHHSQPASASGPHPPVSQTPPSFSPPPPLVPPVPEDLRRASEPDLTGAVSSTDSGPLLNEVSSSHAGTDSQISAPVSKPSSAYPSTTIVNPTIVLLQHNREQQKRLSSLSDPVSERRVGEQDLAPAQEKPSSPGRAPEKKAKDDSRRVAKSAQDLSDVSMDEVGIPLRNTERSKDWYKTMFKQIHKLNRDTPEENPYFPTYQFPELPEIQQNSEDDDSDLYSPRYSFSEDTKSPLSVPRSKSEMSYIDGEKVVKRSATLPLPTRSSSLKSSPERNDWEPPDKKVDTRKYRAEPKSIYDYQPGKSSVLTNEKMSRDISPEEIDLKNEPWYKFFSELEFGKPSSTVSPTPEISSELPGYIYSSNFHAVKRESDGAPGDLASLENERQIYKSVLEGGDIPLQGLSGLKRPSSSASTKDSESPRHFIPADYLESTEEFIRRRHDDKEKLLADQRRLKREQEEADIAARRHTGVIPTHHQFITNERFGDLLNIDDTAKRKSGSEMRPARAKFDFKAQTLKELPLQKGDIVYIYKQIDQNWYEGEHHGRVGIFPRTYIELLPPAEKAQPKKLAPVQVLEYGEAIAKFNFNGDTQVEMSFRKGERIALLRQVDENWYEGRIPGTSRQGIFPITYVDVIKRPLVKNPVDYIDLPFSSSPSRSATASPQQPQAQQRRVTPDRSHTSQDLFSYQALYSYIPQNDDELELRDGDIVDVMEKCDDGWFVGTSRRTRQFGTFPGNYVKPLYL</sequence>
<dbReference type="GeneID" id="106984799"/>
<proteinExistence type="predicted"/>
<evidence type="ECO:0000313" key="8">
    <source>
        <dbReference type="Proteomes" id="UP001652583"/>
    </source>
</evidence>
<evidence type="ECO:0000313" key="9">
    <source>
        <dbReference type="RefSeq" id="XP_053063918.1"/>
    </source>
</evidence>
<dbReference type="InterPro" id="IPR036028">
    <property type="entry name" value="SH3-like_dom_sf"/>
</dbReference>
<evidence type="ECO:0000259" key="6">
    <source>
        <dbReference type="PROSITE" id="PS50002"/>
    </source>
</evidence>
<dbReference type="Pfam" id="PF02208">
    <property type="entry name" value="Sorb"/>
    <property type="match status" value="1"/>
</dbReference>
<dbReference type="InterPro" id="IPR035611">
    <property type="entry name" value="SORBS1_SH3_2"/>
</dbReference>
<accession>A0ABM3NWW4</accession>
<feature type="compositionally biased region" description="Basic and acidic residues" evidence="5">
    <location>
        <begin position="488"/>
        <end position="512"/>
    </location>
</feature>